<sequence length="414" mass="44318">MRNVVVIGGGCAGQMAAYAAQTAGARVILLEKMPQLGLKMGITGKGRCNLTNAASMEELIRQTPGNGKFLYSAYHTFTNTDLLSLLASWGVKTKVERGGRVFPESDSAQEVRRAFRTALTKAGVEIHTEASVREIHREGTAFEVTTAERTWPAAAVIMTTGGASYPQTGSDGSGHELAKGLGHTLIPLRPSLIPLVCEEAWCKALQGLSLRNVELTLHIDGKAKQTLRGEMLFTHFGVSGPIVLRLSDAASRALQKNKKVTLSLNVKPALAPEVLDARLQRDLEKNHLQQMSNALRDLLPQRLIVPMLQAAGIGSDVKAADLSRSERLRLGQALQNLSLTVTGTRPLREAIVTAGGISTKEVNPKTMESKIVPGIYFAGEILDVHAFTGGYNLQAAFSTGYLAGVSAAGKESEQ</sequence>
<protein>
    <recommendedName>
        <fullName evidence="8">Aminoacetone oxidase family FAD-binding enzyme</fullName>
    </recommendedName>
</protein>
<evidence type="ECO:0000256" key="3">
    <source>
        <dbReference type="ARBA" id="ARBA00022827"/>
    </source>
</evidence>
<evidence type="ECO:0000256" key="1">
    <source>
        <dbReference type="ARBA" id="ARBA00001974"/>
    </source>
</evidence>
<evidence type="ECO:0008006" key="8">
    <source>
        <dbReference type="Google" id="ProtNLM"/>
    </source>
</evidence>
<dbReference type="GeneID" id="93485360"/>
<dbReference type="InterPro" id="IPR055178">
    <property type="entry name" value="RsdA/BaiN/AoA(So)-like_dom"/>
</dbReference>
<organism evidence="6 7">
    <name type="scientific">Negativicoccus succinicivorans</name>
    <dbReference type="NCBI Taxonomy" id="620903"/>
    <lineage>
        <taxon>Bacteria</taxon>
        <taxon>Bacillati</taxon>
        <taxon>Bacillota</taxon>
        <taxon>Negativicutes</taxon>
        <taxon>Veillonellales</taxon>
        <taxon>Veillonellaceae</taxon>
        <taxon>Negativicoccus</taxon>
    </lineage>
</organism>
<dbReference type="Gene3D" id="1.10.8.260">
    <property type="entry name" value="HI0933 insert domain-like"/>
    <property type="match status" value="1"/>
</dbReference>
<gene>
    <name evidence="6" type="ORF">HNR45_000076</name>
</gene>
<dbReference type="PANTHER" id="PTHR42887">
    <property type="entry name" value="OS12G0638800 PROTEIN"/>
    <property type="match status" value="1"/>
</dbReference>
<dbReference type="Gene3D" id="2.40.30.10">
    <property type="entry name" value="Translation factors"/>
    <property type="match status" value="1"/>
</dbReference>
<dbReference type="Pfam" id="PF22780">
    <property type="entry name" value="HI0933_like_1st"/>
    <property type="match status" value="1"/>
</dbReference>
<dbReference type="Pfam" id="PF03486">
    <property type="entry name" value="HI0933_like"/>
    <property type="match status" value="1"/>
</dbReference>
<dbReference type="PRINTS" id="PR00411">
    <property type="entry name" value="PNDRDTASEI"/>
</dbReference>
<feature type="domain" description="RsdA/BaiN/AoA(So)-like Rossmann fold-like" evidence="4">
    <location>
        <begin position="3"/>
        <end position="404"/>
    </location>
</feature>
<dbReference type="EMBL" id="JACHHI010000001">
    <property type="protein sequence ID" value="MBB6477054.1"/>
    <property type="molecule type" value="Genomic_DNA"/>
</dbReference>
<keyword evidence="3" id="KW-0274">FAD</keyword>
<evidence type="ECO:0000259" key="4">
    <source>
        <dbReference type="Pfam" id="PF03486"/>
    </source>
</evidence>
<dbReference type="InterPro" id="IPR036188">
    <property type="entry name" value="FAD/NAD-bd_sf"/>
</dbReference>
<dbReference type="InterPro" id="IPR023166">
    <property type="entry name" value="BaiN-like_dom_sf"/>
</dbReference>
<keyword evidence="7" id="KW-1185">Reference proteome</keyword>
<dbReference type="Gene3D" id="3.50.50.60">
    <property type="entry name" value="FAD/NAD(P)-binding domain"/>
    <property type="match status" value="1"/>
</dbReference>
<dbReference type="Proteomes" id="UP000591941">
    <property type="component" value="Unassembled WGS sequence"/>
</dbReference>
<keyword evidence="2" id="KW-0285">Flavoprotein</keyword>
<comment type="caution">
    <text evidence="6">The sequence shown here is derived from an EMBL/GenBank/DDBJ whole genome shotgun (WGS) entry which is preliminary data.</text>
</comment>
<dbReference type="PANTHER" id="PTHR42887:SF2">
    <property type="entry name" value="OS12G0638800 PROTEIN"/>
    <property type="match status" value="1"/>
</dbReference>
<dbReference type="NCBIfam" id="TIGR00275">
    <property type="entry name" value="aminoacetone oxidase family FAD-binding enzyme"/>
    <property type="match status" value="1"/>
</dbReference>
<name>A0A841QWX6_9FIRM</name>
<dbReference type="AlphaFoldDB" id="A0A841QWX6"/>
<feature type="domain" description="RsdA/BaiN/AoA(So)-like insert" evidence="5">
    <location>
        <begin position="189"/>
        <end position="352"/>
    </location>
</feature>
<comment type="cofactor">
    <cofactor evidence="1">
        <name>FAD</name>
        <dbReference type="ChEBI" id="CHEBI:57692"/>
    </cofactor>
</comment>
<dbReference type="SUPFAM" id="SSF160996">
    <property type="entry name" value="HI0933 insert domain-like"/>
    <property type="match status" value="1"/>
</dbReference>
<evidence type="ECO:0000256" key="2">
    <source>
        <dbReference type="ARBA" id="ARBA00022630"/>
    </source>
</evidence>
<dbReference type="OrthoDB" id="9773233at2"/>
<reference evidence="6 7" key="1">
    <citation type="submission" date="2020-08" db="EMBL/GenBank/DDBJ databases">
        <title>Genomic Encyclopedia of Type Strains, Phase IV (KMG-IV): sequencing the most valuable type-strain genomes for metagenomic binning, comparative biology and taxonomic classification.</title>
        <authorList>
            <person name="Goeker M."/>
        </authorList>
    </citation>
    <scope>NUCLEOTIDE SEQUENCE [LARGE SCALE GENOMIC DNA]</scope>
    <source>
        <strain evidence="6 7">DSM 21255</strain>
    </source>
</reference>
<evidence type="ECO:0000313" key="6">
    <source>
        <dbReference type="EMBL" id="MBB6477054.1"/>
    </source>
</evidence>
<evidence type="ECO:0000259" key="5">
    <source>
        <dbReference type="Pfam" id="PF22780"/>
    </source>
</evidence>
<dbReference type="InterPro" id="IPR057661">
    <property type="entry name" value="RsdA/BaiN/AoA(So)_Rossmann"/>
</dbReference>
<dbReference type="SUPFAM" id="SSF51905">
    <property type="entry name" value="FAD/NAD(P)-binding domain"/>
    <property type="match status" value="1"/>
</dbReference>
<proteinExistence type="predicted"/>
<dbReference type="RefSeq" id="WP_159822083.1">
    <property type="nucleotide sequence ID" value="NZ_CABWNB010000001.1"/>
</dbReference>
<accession>A0A841QWX6</accession>
<dbReference type="InterPro" id="IPR004792">
    <property type="entry name" value="BaiN-like"/>
</dbReference>
<evidence type="ECO:0000313" key="7">
    <source>
        <dbReference type="Proteomes" id="UP000591941"/>
    </source>
</evidence>